<reference evidence="1 2" key="1">
    <citation type="submission" date="2017-05" db="EMBL/GenBank/DDBJ databases">
        <title>Biotechnological potential of actinobacteria isolated from South African environments.</title>
        <authorList>
            <person name="Le Roes-Hill M."/>
            <person name="Prins A."/>
            <person name="Durrell K.A."/>
        </authorList>
    </citation>
    <scope>NUCLEOTIDE SEQUENCE [LARGE SCALE GENOMIC DNA]</scope>
    <source>
        <strain evidence="1">BS2</strain>
    </source>
</reference>
<dbReference type="Proteomes" id="UP000194632">
    <property type="component" value="Unassembled WGS sequence"/>
</dbReference>
<dbReference type="EMBL" id="NGFO01000042">
    <property type="protein sequence ID" value="OUC76045.1"/>
    <property type="molecule type" value="Genomic_DNA"/>
</dbReference>
<gene>
    <name evidence="1" type="ORF">CA982_23765</name>
</gene>
<sequence>MSDLTVDPAALVTAAMEIEQCASNIGGLNLSAGLGTTYASQTFGGLAGSFRGATDDMSEIASSGDSQIKTSMSNASKAISAFAELVINARDTTVDTDQSGANRISSAIAFPSRIGPPTDHPVPLEILLDITAMGPR</sequence>
<keyword evidence="2" id="KW-1185">Reference proteome</keyword>
<organism evidence="1 2">
    <name type="scientific">Gordonia lacunae</name>
    <dbReference type="NCBI Taxonomy" id="417102"/>
    <lineage>
        <taxon>Bacteria</taxon>
        <taxon>Bacillati</taxon>
        <taxon>Actinomycetota</taxon>
        <taxon>Actinomycetes</taxon>
        <taxon>Mycobacteriales</taxon>
        <taxon>Gordoniaceae</taxon>
        <taxon>Gordonia</taxon>
    </lineage>
</organism>
<accession>A0A2C9ZI12</accession>
<dbReference type="AlphaFoldDB" id="A0A2C9ZI12"/>
<comment type="caution">
    <text evidence="1">The sequence shown here is derived from an EMBL/GenBank/DDBJ whole genome shotgun (WGS) entry which is preliminary data.</text>
</comment>
<name>A0A2C9ZI12_9ACTN</name>
<evidence type="ECO:0008006" key="3">
    <source>
        <dbReference type="Google" id="ProtNLM"/>
    </source>
</evidence>
<evidence type="ECO:0000313" key="2">
    <source>
        <dbReference type="Proteomes" id="UP000194632"/>
    </source>
</evidence>
<proteinExistence type="predicted"/>
<dbReference type="OrthoDB" id="4377329at2"/>
<dbReference type="RefSeq" id="WP_086537604.1">
    <property type="nucleotide sequence ID" value="NZ_NGFO01000042.1"/>
</dbReference>
<dbReference type="STRING" id="417102.CA982_23765"/>
<evidence type="ECO:0000313" key="1">
    <source>
        <dbReference type="EMBL" id="OUC76045.1"/>
    </source>
</evidence>
<protein>
    <recommendedName>
        <fullName evidence="3">ESX-1 secretion-associated protein</fullName>
    </recommendedName>
</protein>